<sequence length="410" mass="46286">MSKTTSNFFGDGADTSVFTPFTRSSDESLRACIGPNRRNGNIKWYGVYNKDGSRHDPYDLTFCQHCGENAFKYGEVWQVTDAEYPNLLNVLICDITKKDNNLFGERRCISLPFEYADDGDSIRGAIELNVNLIDKYNKHWTPVTLGTDDSDISAKEHNVLIAKVPTHQRWQFVTKCAPSFNQEDIYYKFGIIKAKDGREVKVKNTRGSTNFYIPLSNDYGYTQVNGYETGVEGEQFFFIAPPTEEVEAGIADASNKLSNIFQGTFTIHKMIRHKKFVEPEEDLIQYRGGATRGGATRGGATRCGASKGGTNLGTSGFQQNVNSTTVDATFNEVASVKFTIQLVNNESEEERLYFANIIETQTRNWREQQISKLMAQQKSIDLEIEKLRNGTPRSRALQPSTFEQQEQHLI</sequence>
<proteinExistence type="predicted"/>
<evidence type="ECO:0000313" key="1">
    <source>
        <dbReference type="EMBL" id="QHU01346.1"/>
    </source>
</evidence>
<name>A0A6C0J9C5_9ZZZZ</name>
<protein>
    <submittedName>
        <fullName evidence="1">Uncharacterized protein</fullName>
    </submittedName>
</protein>
<dbReference type="AlphaFoldDB" id="A0A6C0J9C5"/>
<accession>A0A6C0J9C5</accession>
<reference evidence="1" key="1">
    <citation type="journal article" date="2020" name="Nature">
        <title>Giant virus diversity and host interactions through global metagenomics.</title>
        <authorList>
            <person name="Schulz F."/>
            <person name="Roux S."/>
            <person name="Paez-Espino D."/>
            <person name="Jungbluth S."/>
            <person name="Walsh D.A."/>
            <person name="Denef V.J."/>
            <person name="McMahon K.D."/>
            <person name="Konstantinidis K.T."/>
            <person name="Eloe-Fadrosh E.A."/>
            <person name="Kyrpides N.C."/>
            <person name="Woyke T."/>
        </authorList>
    </citation>
    <scope>NUCLEOTIDE SEQUENCE</scope>
    <source>
        <strain evidence="1">GVMAG-M-3300025860-25</strain>
    </source>
</reference>
<organism evidence="1">
    <name type="scientific">viral metagenome</name>
    <dbReference type="NCBI Taxonomy" id="1070528"/>
    <lineage>
        <taxon>unclassified sequences</taxon>
        <taxon>metagenomes</taxon>
        <taxon>organismal metagenomes</taxon>
    </lineage>
</organism>
<dbReference type="EMBL" id="MN740338">
    <property type="protein sequence ID" value="QHU01346.1"/>
    <property type="molecule type" value="Genomic_DNA"/>
</dbReference>